<reference evidence="1 2" key="1">
    <citation type="submission" date="2016-10" db="EMBL/GenBank/DDBJ databases">
        <authorList>
            <person name="de Groot N.N."/>
        </authorList>
    </citation>
    <scope>NUCLEOTIDE SEQUENCE [LARGE SCALE GENOMIC DNA]</scope>
    <source>
        <strain evidence="1 2">DSM 15893</strain>
    </source>
</reference>
<gene>
    <name evidence="1" type="ORF">SAMN03084138_00823</name>
</gene>
<evidence type="ECO:0000313" key="2">
    <source>
        <dbReference type="Proteomes" id="UP000182692"/>
    </source>
</evidence>
<protein>
    <submittedName>
        <fullName evidence="1">Uncharacterized protein</fullName>
    </submittedName>
</protein>
<dbReference type="EMBL" id="FOWR01000004">
    <property type="protein sequence ID" value="SFO90539.1"/>
    <property type="molecule type" value="Genomic_DNA"/>
</dbReference>
<proteinExistence type="predicted"/>
<sequence length="73" mass="8371">MGMPSTHSFNVHALIDDWLNDRFIEPIYFNSNRFVFSNQYIVALTSALAEMLRESELQATKLASEAFGALHHR</sequence>
<organism evidence="1 2">
    <name type="scientific">Enterovibrio norvegicus DSM 15893</name>
    <dbReference type="NCBI Taxonomy" id="1121869"/>
    <lineage>
        <taxon>Bacteria</taxon>
        <taxon>Pseudomonadati</taxon>
        <taxon>Pseudomonadota</taxon>
        <taxon>Gammaproteobacteria</taxon>
        <taxon>Vibrionales</taxon>
        <taxon>Vibrionaceae</taxon>
        <taxon>Enterovibrio</taxon>
    </lineage>
</organism>
<dbReference type="Proteomes" id="UP000182692">
    <property type="component" value="Unassembled WGS sequence"/>
</dbReference>
<name>A0A1I5KZM8_9GAMM</name>
<dbReference type="AlphaFoldDB" id="A0A1I5KZM8"/>
<accession>A0A1I5KZM8</accession>
<evidence type="ECO:0000313" key="1">
    <source>
        <dbReference type="EMBL" id="SFO90539.1"/>
    </source>
</evidence>